<name>A0A1H2HGX1_9PSED</name>
<dbReference type="OrthoDB" id="8905050at2"/>
<dbReference type="Proteomes" id="UP000243232">
    <property type="component" value="Chromosome I"/>
</dbReference>
<dbReference type="EMBL" id="LT629785">
    <property type="protein sequence ID" value="SDU31141.1"/>
    <property type="molecule type" value="Genomic_DNA"/>
</dbReference>
<protein>
    <recommendedName>
        <fullName evidence="3">Nuclear transport factor 2 family protein</fullName>
    </recommendedName>
</protein>
<evidence type="ECO:0000313" key="2">
    <source>
        <dbReference type="Proteomes" id="UP000243232"/>
    </source>
</evidence>
<accession>A0A1H2HGX1</accession>
<dbReference type="RefSeq" id="WP_090197065.1">
    <property type="nucleotide sequence ID" value="NZ_LT629785.1"/>
</dbReference>
<keyword evidence="2" id="KW-1185">Reference proteome</keyword>
<gene>
    <name evidence="1" type="ORF">SAMN05216296_3002</name>
</gene>
<dbReference type="STRING" id="364197.SAMN05216296_3002"/>
<proteinExistence type="predicted"/>
<evidence type="ECO:0000313" key="1">
    <source>
        <dbReference type="EMBL" id="SDU31141.1"/>
    </source>
</evidence>
<sequence>MPLRHLVLFCLLAFNGVAGCSKDSPQAALEKAVSLLQENLQEKRSSAVLEQLHPQFMAEQQYDRNWAKRTMALLYLRHKQVQVLALGKRSQIDPVYRDKGHTRAEVMLAGAQGLLPDSARQFSVDLEWWLEDGEWRLARIDWE</sequence>
<dbReference type="PROSITE" id="PS51257">
    <property type="entry name" value="PROKAR_LIPOPROTEIN"/>
    <property type="match status" value="1"/>
</dbReference>
<evidence type="ECO:0008006" key="3">
    <source>
        <dbReference type="Google" id="ProtNLM"/>
    </source>
</evidence>
<dbReference type="AlphaFoldDB" id="A0A1H2HGX1"/>
<reference evidence="2" key="1">
    <citation type="submission" date="2016-10" db="EMBL/GenBank/DDBJ databases">
        <authorList>
            <person name="Varghese N."/>
            <person name="Submissions S."/>
        </authorList>
    </citation>
    <scope>NUCLEOTIDE SEQUENCE [LARGE SCALE GENOMIC DNA]</scope>
    <source>
        <strain evidence="2">DSM 17875</strain>
    </source>
</reference>
<organism evidence="1 2">
    <name type="scientific">Pseudomonas pohangensis</name>
    <dbReference type="NCBI Taxonomy" id="364197"/>
    <lineage>
        <taxon>Bacteria</taxon>
        <taxon>Pseudomonadati</taxon>
        <taxon>Pseudomonadota</taxon>
        <taxon>Gammaproteobacteria</taxon>
        <taxon>Pseudomonadales</taxon>
        <taxon>Pseudomonadaceae</taxon>
        <taxon>Pseudomonas</taxon>
    </lineage>
</organism>